<dbReference type="InterPro" id="IPR009057">
    <property type="entry name" value="Homeodomain-like_sf"/>
</dbReference>
<dbReference type="Gene3D" id="1.10.357.10">
    <property type="entry name" value="Tetracycline Repressor, domain 2"/>
    <property type="match status" value="1"/>
</dbReference>
<dbReference type="Pfam" id="PF00440">
    <property type="entry name" value="TetR_N"/>
    <property type="match status" value="1"/>
</dbReference>
<evidence type="ECO:0000259" key="3">
    <source>
        <dbReference type="PROSITE" id="PS50977"/>
    </source>
</evidence>
<accession>A0ABP7FS55</accession>
<keyword evidence="5" id="KW-1185">Reference proteome</keyword>
<dbReference type="PROSITE" id="PS50977">
    <property type="entry name" value="HTH_TETR_2"/>
    <property type="match status" value="1"/>
</dbReference>
<dbReference type="Proteomes" id="UP001499884">
    <property type="component" value="Unassembled WGS sequence"/>
</dbReference>
<gene>
    <name evidence="4" type="ORF">GCM10023082_49220</name>
</gene>
<keyword evidence="1 2" id="KW-0238">DNA-binding</keyword>
<dbReference type="SUPFAM" id="SSF46689">
    <property type="entry name" value="Homeodomain-like"/>
    <property type="match status" value="1"/>
</dbReference>
<proteinExistence type="predicted"/>
<feature type="DNA-binding region" description="H-T-H motif" evidence="2">
    <location>
        <begin position="33"/>
        <end position="52"/>
    </location>
</feature>
<comment type="caution">
    <text evidence="4">The sequence shown here is derived from an EMBL/GenBank/DDBJ whole genome shotgun (WGS) entry which is preliminary data.</text>
</comment>
<evidence type="ECO:0000313" key="4">
    <source>
        <dbReference type="EMBL" id="GAA3746867.1"/>
    </source>
</evidence>
<dbReference type="EMBL" id="BAABEP010000043">
    <property type="protein sequence ID" value="GAA3746867.1"/>
    <property type="molecule type" value="Genomic_DNA"/>
</dbReference>
<organism evidence="4 5">
    <name type="scientific">Streptomyces tremellae</name>
    <dbReference type="NCBI Taxonomy" id="1124239"/>
    <lineage>
        <taxon>Bacteria</taxon>
        <taxon>Bacillati</taxon>
        <taxon>Actinomycetota</taxon>
        <taxon>Actinomycetes</taxon>
        <taxon>Kitasatosporales</taxon>
        <taxon>Streptomycetaceae</taxon>
        <taxon>Streptomyces</taxon>
    </lineage>
</organism>
<protein>
    <submittedName>
        <fullName evidence="4">TetR/AcrR family transcriptional regulator</fullName>
    </submittedName>
</protein>
<dbReference type="InterPro" id="IPR050109">
    <property type="entry name" value="HTH-type_TetR-like_transc_reg"/>
</dbReference>
<evidence type="ECO:0000256" key="2">
    <source>
        <dbReference type="PROSITE-ProRule" id="PRU00335"/>
    </source>
</evidence>
<evidence type="ECO:0000256" key="1">
    <source>
        <dbReference type="ARBA" id="ARBA00023125"/>
    </source>
</evidence>
<dbReference type="PANTHER" id="PTHR30055:SF226">
    <property type="entry name" value="HTH-TYPE TRANSCRIPTIONAL REGULATOR PKSA"/>
    <property type="match status" value="1"/>
</dbReference>
<reference evidence="5" key="1">
    <citation type="journal article" date="2019" name="Int. J. Syst. Evol. Microbiol.">
        <title>The Global Catalogue of Microorganisms (GCM) 10K type strain sequencing project: providing services to taxonomists for standard genome sequencing and annotation.</title>
        <authorList>
            <consortium name="The Broad Institute Genomics Platform"/>
            <consortium name="The Broad Institute Genome Sequencing Center for Infectious Disease"/>
            <person name="Wu L."/>
            <person name="Ma J."/>
        </authorList>
    </citation>
    <scope>NUCLEOTIDE SEQUENCE [LARGE SCALE GENOMIC DNA]</scope>
    <source>
        <strain evidence="5">JCM 30846</strain>
    </source>
</reference>
<dbReference type="InterPro" id="IPR001647">
    <property type="entry name" value="HTH_TetR"/>
</dbReference>
<dbReference type="PANTHER" id="PTHR30055">
    <property type="entry name" value="HTH-TYPE TRANSCRIPTIONAL REGULATOR RUTR"/>
    <property type="match status" value="1"/>
</dbReference>
<name>A0ABP7FS55_9ACTN</name>
<dbReference type="RefSeq" id="WP_345651568.1">
    <property type="nucleotide sequence ID" value="NZ_BAABEP010000043.1"/>
</dbReference>
<sequence length="200" mass="21470">MARTDPRGGPETRKRIAATASRLFAERGFDGVTVAQVGEAAGVSSVTVFKYFPKKEDLYFDRADEIRELLLAALRGCGTREEALAALGGLLLDLLDRNHPLSGTDERSTVFFATVAGSPALLARARQLAAESQHAMALSLERDGFEGDAALVAAFFTAGYSCVLTETATDLIAGSPREVLVERHRARIRRLLHALGNGVL</sequence>
<feature type="domain" description="HTH tetR-type" evidence="3">
    <location>
        <begin position="10"/>
        <end position="70"/>
    </location>
</feature>
<dbReference type="PRINTS" id="PR00455">
    <property type="entry name" value="HTHTETR"/>
</dbReference>
<evidence type="ECO:0000313" key="5">
    <source>
        <dbReference type="Proteomes" id="UP001499884"/>
    </source>
</evidence>